<name>A0A0S2K5G5_9GAMM</name>
<dbReference type="SUPFAM" id="SSF53335">
    <property type="entry name" value="S-adenosyl-L-methionine-dependent methyltransferases"/>
    <property type="match status" value="1"/>
</dbReference>
<sequence length="213" mass="24532">MSVCGLCGSEELQPYHQDKRRRYLQCTQCALVIVDERDRLSSEDEKAIYDTHENSLHDEGYRRFLSRAFEPTIERVPSHCKGLDFGCGPGPLLAEMFKEVGFEMACFDLFYANEPEVLNKTYDFITCTEVIEHLSQPGEVLEKLLSLLESGGPLVLMTKLIIDQNRFAQWHYKNDLTHIAFFSRETFDYVAAHFDCQVEFIGNDVIVLTKSKK</sequence>
<proteinExistence type="predicted"/>
<organism evidence="1 2">
    <name type="scientific">Pseudoalteromonas phenolica</name>
    <dbReference type="NCBI Taxonomy" id="161398"/>
    <lineage>
        <taxon>Bacteria</taxon>
        <taxon>Pseudomonadati</taxon>
        <taxon>Pseudomonadota</taxon>
        <taxon>Gammaproteobacteria</taxon>
        <taxon>Alteromonadales</taxon>
        <taxon>Pseudoalteromonadaceae</taxon>
        <taxon>Pseudoalteromonas</taxon>
    </lineage>
</organism>
<dbReference type="PATRIC" id="fig|161398.10.peg.3174"/>
<dbReference type="GO" id="GO:0032259">
    <property type="term" value="P:methylation"/>
    <property type="evidence" value="ECO:0007669"/>
    <property type="project" value="UniProtKB-KW"/>
</dbReference>
<dbReference type="AlphaFoldDB" id="A0A0S2K5G5"/>
<dbReference type="Pfam" id="PF13489">
    <property type="entry name" value="Methyltransf_23"/>
    <property type="match status" value="1"/>
</dbReference>
<dbReference type="GO" id="GO:0008168">
    <property type="term" value="F:methyltransferase activity"/>
    <property type="evidence" value="ECO:0007669"/>
    <property type="project" value="UniProtKB-KW"/>
</dbReference>
<dbReference type="RefSeq" id="WP_058031248.1">
    <property type="nucleotide sequence ID" value="NZ_CP013187.1"/>
</dbReference>
<keyword evidence="2" id="KW-1185">Reference proteome</keyword>
<dbReference type="KEGG" id="pphe:PP2015_3117"/>
<dbReference type="Gene3D" id="3.40.50.150">
    <property type="entry name" value="Vaccinia Virus protein VP39"/>
    <property type="match status" value="1"/>
</dbReference>
<gene>
    <name evidence="1" type="ORF">PP2015_3117</name>
</gene>
<evidence type="ECO:0000313" key="1">
    <source>
        <dbReference type="EMBL" id="ALO43596.1"/>
    </source>
</evidence>
<dbReference type="STRING" id="161398.PP2015_3117"/>
<evidence type="ECO:0000313" key="2">
    <source>
        <dbReference type="Proteomes" id="UP000061457"/>
    </source>
</evidence>
<keyword evidence="1" id="KW-0489">Methyltransferase</keyword>
<dbReference type="InterPro" id="IPR029063">
    <property type="entry name" value="SAM-dependent_MTases_sf"/>
</dbReference>
<accession>A0A0S2K5G5</accession>
<dbReference type="EMBL" id="CP013187">
    <property type="protein sequence ID" value="ALO43596.1"/>
    <property type="molecule type" value="Genomic_DNA"/>
</dbReference>
<reference evidence="2" key="1">
    <citation type="submission" date="2015-11" db="EMBL/GenBank/DDBJ databases">
        <authorList>
            <person name="Kim K.M."/>
        </authorList>
    </citation>
    <scope>NUCLEOTIDE SEQUENCE [LARGE SCALE GENOMIC DNA]</scope>
    <source>
        <strain evidence="2">KCTC 12086</strain>
    </source>
</reference>
<protein>
    <submittedName>
        <fullName evidence="1">Methyltransferase-like protein</fullName>
    </submittedName>
</protein>
<dbReference type="OrthoDB" id="9791944at2"/>
<dbReference type="Proteomes" id="UP000061457">
    <property type="component" value="Chromosome I"/>
</dbReference>
<keyword evidence="1" id="KW-0808">Transferase</keyword>